<dbReference type="SUPFAM" id="SSF52833">
    <property type="entry name" value="Thioredoxin-like"/>
    <property type="match status" value="1"/>
</dbReference>
<dbReference type="Gene3D" id="3.40.30.10">
    <property type="entry name" value="Glutaredoxin"/>
    <property type="match status" value="1"/>
</dbReference>
<reference evidence="1" key="1">
    <citation type="submission" date="2019-08" db="EMBL/GenBank/DDBJ databases">
        <authorList>
            <person name="Kucharzyk K."/>
            <person name="Murdoch R.W."/>
            <person name="Higgins S."/>
            <person name="Loffler F."/>
        </authorList>
    </citation>
    <scope>NUCLEOTIDE SEQUENCE</scope>
</reference>
<proteinExistence type="predicted"/>
<dbReference type="CDD" id="cd02980">
    <property type="entry name" value="TRX_Fd_family"/>
    <property type="match status" value="1"/>
</dbReference>
<dbReference type="AlphaFoldDB" id="A0A644WIT8"/>
<dbReference type="EMBL" id="VSSQ01000981">
    <property type="protein sequence ID" value="MPM03786.1"/>
    <property type="molecule type" value="Genomic_DNA"/>
</dbReference>
<protein>
    <submittedName>
        <fullName evidence="1">Uncharacterized protein</fullName>
    </submittedName>
</protein>
<accession>A0A644WIT8</accession>
<evidence type="ECO:0000313" key="1">
    <source>
        <dbReference type="EMBL" id="MPM03786.1"/>
    </source>
</evidence>
<dbReference type="InterPro" id="IPR036249">
    <property type="entry name" value="Thioredoxin-like_sf"/>
</dbReference>
<dbReference type="Pfam" id="PF01257">
    <property type="entry name" value="2Fe-2S_thioredx"/>
    <property type="match status" value="1"/>
</dbReference>
<comment type="caution">
    <text evidence="1">The sequence shown here is derived from an EMBL/GenBank/DDBJ whole genome shotgun (WGS) entry which is preliminary data.</text>
</comment>
<organism evidence="1">
    <name type="scientific">bioreactor metagenome</name>
    <dbReference type="NCBI Taxonomy" id="1076179"/>
    <lineage>
        <taxon>unclassified sequences</taxon>
        <taxon>metagenomes</taxon>
        <taxon>ecological metagenomes</taxon>
    </lineage>
</organism>
<name>A0A644WIT8_9ZZZZ</name>
<sequence length="88" mass="9423">MGKKDKVRVQICVGTACFVQGGADLLLYNEFLDPAVLGGCEIEGVSCIGGCKDAQSKERPPYVRIGENVYGSVNQEKLCKLLAEATRA</sequence>
<gene>
    <name evidence="1" type="ORF">SDC9_50053</name>
</gene>